<feature type="transmembrane region" description="Helical" evidence="1">
    <location>
        <begin position="45"/>
        <end position="66"/>
    </location>
</feature>
<keyword evidence="1" id="KW-0812">Transmembrane</keyword>
<dbReference type="AlphaFoldDB" id="A0A7H2BFH7"/>
<dbReference type="KEGG" id="rter:IDM49_03905"/>
<sequence length="171" mass="18355">MYLIWLVGAGICWWFFARGVGDYAAVDQYGYRVLANPGFDFFFTVWFPVGLKVAFALVVALGFTLIPVTVRRLHDAGFSGWAVLFLGGVMLPFSPSSSKGFIYDQTPTSYQHSPVFSIPTASPPCGVPSGFSAPPQVLSGQASAPPTEMYRAVDAGGFWHNGSGEQTTSAP</sequence>
<protein>
    <submittedName>
        <fullName evidence="2">DUF805 domain-containing protein</fullName>
    </submittedName>
</protein>
<evidence type="ECO:0000313" key="2">
    <source>
        <dbReference type="EMBL" id="QNV38423.1"/>
    </source>
</evidence>
<reference evidence="2 3" key="1">
    <citation type="submission" date="2020-09" db="EMBL/GenBank/DDBJ databases">
        <title>Investigation of environmental microbes.</title>
        <authorList>
            <person name="Ou Y."/>
            <person name="Kang Q."/>
        </authorList>
    </citation>
    <scope>NUCLEOTIDE SEQUENCE [LARGE SCALE GENOMIC DNA]</scope>
    <source>
        <strain evidence="2 3">KJZ-14</strain>
    </source>
</reference>
<accession>A0A7H2BFH7</accession>
<dbReference type="Proteomes" id="UP000516404">
    <property type="component" value="Chromosome"/>
</dbReference>
<keyword evidence="3" id="KW-1185">Reference proteome</keyword>
<evidence type="ECO:0000313" key="3">
    <source>
        <dbReference type="Proteomes" id="UP000516404"/>
    </source>
</evidence>
<organism evidence="2 3">
    <name type="scientific">Rothia terrae</name>
    <dbReference type="NCBI Taxonomy" id="396015"/>
    <lineage>
        <taxon>Bacteria</taxon>
        <taxon>Bacillati</taxon>
        <taxon>Actinomycetota</taxon>
        <taxon>Actinomycetes</taxon>
        <taxon>Micrococcales</taxon>
        <taxon>Micrococcaceae</taxon>
        <taxon>Rothia</taxon>
    </lineage>
</organism>
<keyword evidence="1" id="KW-0472">Membrane</keyword>
<dbReference type="EMBL" id="CP061539">
    <property type="protein sequence ID" value="QNV38423.1"/>
    <property type="molecule type" value="Genomic_DNA"/>
</dbReference>
<evidence type="ECO:0000256" key="1">
    <source>
        <dbReference type="SAM" id="Phobius"/>
    </source>
</evidence>
<keyword evidence="1" id="KW-1133">Transmembrane helix</keyword>
<proteinExistence type="predicted"/>
<dbReference type="GeneID" id="96623367"/>
<dbReference type="InterPro" id="IPR008523">
    <property type="entry name" value="DUF805"/>
</dbReference>
<dbReference type="RefSeq" id="WP_190725091.1">
    <property type="nucleotide sequence ID" value="NZ_CP061539.1"/>
</dbReference>
<dbReference type="GO" id="GO:0016020">
    <property type="term" value="C:membrane"/>
    <property type="evidence" value="ECO:0007669"/>
    <property type="project" value="InterPro"/>
</dbReference>
<gene>
    <name evidence="2" type="ORF">IDM49_03905</name>
</gene>
<feature type="transmembrane region" description="Helical" evidence="1">
    <location>
        <begin position="78"/>
        <end position="95"/>
    </location>
</feature>
<name>A0A7H2BFH7_9MICC</name>
<dbReference type="Pfam" id="PF05656">
    <property type="entry name" value="DUF805"/>
    <property type="match status" value="1"/>
</dbReference>